<dbReference type="EMBL" id="CM002876">
    <property type="protein sequence ID" value="KFK25905.1"/>
    <property type="molecule type" value="Genomic_DNA"/>
</dbReference>
<feature type="compositionally biased region" description="Basic residues" evidence="2">
    <location>
        <begin position="336"/>
        <end position="347"/>
    </location>
</feature>
<feature type="coiled-coil region" evidence="1">
    <location>
        <begin position="550"/>
        <end position="619"/>
    </location>
</feature>
<keyword evidence="1" id="KW-0175">Coiled coil</keyword>
<dbReference type="Pfam" id="PF06721">
    <property type="entry name" value="DUF1204"/>
    <property type="match status" value="1"/>
</dbReference>
<proteinExistence type="predicted"/>
<evidence type="ECO:0000259" key="3">
    <source>
        <dbReference type="Pfam" id="PF06721"/>
    </source>
</evidence>
<feature type="compositionally biased region" description="Basic and acidic residues" evidence="2">
    <location>
        <begin position="772"/>
        <end position="784"/>
    </location>
</feature>
<feature type="region of interest" description="Disordered" evidence="2">
    <location>
        <begin position="336"/>
        <end position="355"/>
    </location>
</feature>
<name>A0A087G7Q3_ARAAL</name>
<gene>
    <name evidence="4" type="ordered locus">AALP_Aa8g177700</name>
</gene>
<accession>A0A087G7Q3</accession>
<dbReference type="Gene3D" id="1.20.5.340">
    <property type="match status" value="1"/>
</dbReference>
<dbReference type="PANTHER" id="PTHR31099:SF49">
    <property type="entry name" value="MYOSIN HEAVY CHAIN-LIKE PROTEIN"/>
    <property type="match status" value="1"/>
</dbReference>
<evidence type="ECO:0000256" key="2">
    <source>
        <dbReference type="SAM" id="MobiDB-lite"/>
    </source>
</evidence>
<dbReference type="PANTHER" id="PTHR31099">
    <property type="entry name" value="OS06G0165300 PROTEIN"/>
    <property type="match status" value="1"/>
</dbReference>
<keyword evidence="5" id="KW-1185">Reference proteome</keyword>
<feature type="region of interest" description="Disordered" evidence="2">
    <location>
        <begin position="400"/>
        <end position="471"/>
    </location>
</feature>
<feature type="region of interest" description="Disordered" evidence="2">
    <location>
        <begin position="759"/>
        <end position="876"/>
    </location>
</feature>
<evidence type="ECO:0000313" key="4">
    <source>
        <dbReference type="EMBL" id="KFK25905.1"/>
    </source>
</evidence>
<feature type="compositionally biased region" description="Basic and acidic residues" evidence="2">
    <location>
        <begin position="417"/>
        <end position="450"/>
    </location>
</feature>
<feature type="domain" description="DUF1204" evidence="3">
    <location>
        <begin position="574"/>
        <end position="683"/>
    </location>
</feature>
<evidence type="ECO:0000313" key="5">
    <source>
        <dbReference type="Proteomes" id="UP000029120"/>
    </source>
</evidence>
<feature type="region of interest" description="Disordered" evidence="2">
    <location>
        <begin position="1"/>
        <end position="22"/>
    </location>
</feature>
<evidence type="ECO:0000256" key="1">
    <source>
        <dbReference type="SAM" id="Coils"/>
    </source>
</evidence>
<dbReference type="AlphaFoldDB" id="A0A087G7Q3"/>
<dbReference type="InterPro" id="IPR009596">
    <property type="entry name" value="DUF1204"/>
</dbReference>
<protein>
    <recommendedName>
        <fullName evidence="3">DUF1204 domain-containing protein</fullName>
    </recommendedName>
</protein>
<dbReference type="Proteomes" id="UP000029120">
    <property type="component" value="Chromosome 8"/>
</dbReference>
<sequence length="876" mass="97536">MKSPVTVSSNSDSGSSSADLEVSLAIDQSHKMRVSDKGGASSSRSVRTDHILDGRSLAIAGADAQDADRSNIDRDLSVEEGEDRELEEQVLPEFVEEVDGGDLAIDRTLPCIPRAPRLSRDLFPRGSDDIASSISYETIERIWGDDDWSGIDIRIPLPHERPWSPPEGFLCLYECYFNHGGIWFPIPKLALEYCEARRDAPSQLTCASYRNICAILTMAAELGRSVNLAQLEEMEGIAKSGDCGRFYASMRSRCMILTGVSSRIERWKNRYFFVRINRHVIGDFTGVIHTGWSSRIGRKLQVLEPVAKGAFSVIAELKKLGDFTVPLAKIGPYTHRHLKDRKKRPSKKQSSEAGRSMGLEDLDVVVYNVGSGSAKVAASSDVRRKDKGIVIDDSSKKVGAAIPMEPAEASKAVGGSEARRSEKRKDREDDRRRSGSDPKWSKKETRKDKGLVVSEVANVEHPNLEERNAEELVGDQTAVGATLSFGDDYDFSLRFAGRGRHIFEDPVACGEYVRCIQGHPRGPVPTSEELVERDEFLAFSVDLTRMVSNVNFMRTRYEQMLQKNHELIQENRSLKSKMRNMTKSAEEMVGHINTLGQKNEDLKVEVAKWEDEVQSMMGEKESLYHLAKSQMKRLRLSREDTAKSFGEYAIEKVDAGLQEKVGAQLQRIRRHIDDSREMNRISSTVGQIKAFLSFYEEQGSAPEGAVEKLKEDLEKYLKMADAHNVEKIAEQDFIFPDRSDWIPDDELVFSVNSPNRIGQYGLGEEWDSAGEEEARGDGEADPRPFRVLKVGSSDPTVSLHGREREDGSGSSHVSETDEDEDPLMVDDRAKVPKGPSEVAGTSTEVDGHPSTIVDPAANPDETVERLGTNEVDVVGF</sequence>
<dbReference type="OrthoDB" id="1113395at2759"/>
<dbReference type="Gramene" id="KFK25905">
    <property type="protein sequence ID" value="KFK25905"/>
    <property type="gene ID" value="AALP_AA8G177700"/>
</dbReference>
<dbReference type="eggNOG" id="ENOG502SXPT">
    <property type="taxonomic scope" value="Eukaryota"/>
</dbReference>
<organism evidence="4 5">
    <name type="scientific">Arabis alpina</name>
    <name type="common">Alpine rock-cress</name>
    <dbReference type="NCBI Taxonomy" id="50452"/>
    <lineage>
        <taxon>Eukaryota</taxon>
        <taxon>Viridiplantae</taxon>
        <taxon>Streptophyta</taxon>
        <taxon>Embryophyta</taxon>
        <taxon>Tracheophyta</taxon>
        <taxon>Spermatophyta</taxon>
        <taxon>Magnoliopsida</taxon>
        <taxon>eudicotyledons</taxon>
        <taxon>Gunneridae</taxon>
        <taxon>Pentapetalae</taxon>
        <taxon>rosids</taxon>
        <taxon>malvids</taxon>
        <taxon>Brassicales</taxon>
        <taxon>Brassicaceae</taxon>
        <taxon>Arabideae</taxon>
        <taxon>Arabis</taxon>
    </lineage>
</organism>
<reference evidence="5" key="1">
    <citation type="journal article" date="2015" name="Nat. Plants">
        <title>Genome expansion of Arabis alpina linked with retrotransposition and reduced symmetric DNA methylation.</title>
        <authorList>
            <person name="Willing E.M."/>
            <person name="Rawat V."/>
            <person name="Mandakova T."/>
            <person name="Maumus F."/>
            <person name="James G.V."/>
            <person name="Nordstroem K.J."/>
            <person name="Becker C."/>
            <person name="Warthmann N."/>
            <person name="Chica C."/>
            <person name="Szarzynska B."/>
            <person name="Zytnicki M."/>
            <person name="Albani M.C."/>
            <person name="Kiefer C."/>
            <person name="Bergonzi S."/>
            <person name="Castaings L."/>
            <person name="Mateos J.L."/>
            <person name="Berns M.C."/>
            <person name="Bujdoso N."/>
            <person name="Piofczyk T."/>
            <person name="de Lorenzo L."/>
            <person name="Barrero-Sicilia C."/>
            <person name="Mateos I."/>
            <person name="Piednoel M."/>
            <person name="Hagmann J."/>
            <person name="Chen-Min-Tao R."/>
            <person name="Iglesias-Fernandez R."/>
            <person name="Schuster S.C."/>
            <person name="Alonso-Blanco C."/>
            <person name="Roudier F."/>
            <person name="Carbonero P."/>
            <person name="Paz-Ares J."/>
            <person name="Davis S.J."/>
            <person name="Pecinka A."/>
            <person name="Quesneville H."/>
            <person name="Colot V."/>
            <person name="Lysak M.A."/>
            <person name="Weigel D."/>
            <person name="Coupland G."/>
            <person name="Schneeberger K."/>
        </authorList>
    </citation>
    <scope>NUCLEOTIDE SEQUENCE [LARGE SCALE GENOMIC DNA]</scope>
    <source>
        <strain evidence="5">cv. Pajares</strain>
    </source>
</reference>